<reference evidence="6 7" key="1">
    <citation type="journal article" date="2016" name="Nat. Commun.">
        <title>Thousands of microbial genomes shed light on interconnected biogeochemical processes in an aquifer system.</title>
        <authorList>
            <person name="Anantharaman K."/>
            <person name="Brown C.T."/>
            <person name="Hug L.A."/>
            <person name="Sharon I."/>
            <person name="Castelle C.J."/>
            <person name="Probst A.J."/>
            <person name="Thomas B.C."/>
            <person name="Singh A."/>
            <person name="Wilkins M.J."/>
            <person name="Karaoz U."/>
            <person name="Brodie E.L."/>
            <person name="Williams K.H."/>
            <person name="Hubbard S.S."/>
            <person name="Banfield J.F."/>
        </authorList>
    </citation>
    <scope>NUCLEOTIDE SEQUENCE [LARGE SCALE GENOMIC DNA]</scope>
</reference>
<dbReference type="GO" id="GO:0110001">
    <property type="term" value="C:toxin-antitoxin complex"/>
    <property type="evidence" value="ECO:0007669"/>
    <property type="project" value="InterPro"/>
</dbReference>
<evidence type="ECO:0000313" key="7">
    <source>
        <dbReference type="Proteomes" id="UP000177092"/>
    </source>
</evidence>
<name>A0A1F6A8W5_9BACT</name>
<sequence length="91" mass="10607">MDRKVDKPYILHIHDAIELIESWTSGKSLDDFKSDQKLQSAVIRQIEIIGEAARKVSPRLKMEFIEIPWRPISDARNTLIHGYFTVDEEKV</sequence>
<dbReference type="Pfam" id="PF01934">
    <property type="entry name" value="HepT-like"/>
    <property type="match status" value="1"/>
</dbReference>
<dbReference type="InterPro" id="IPR051813">
    <property type="entry name" value="HepT_RNase_toxin"/>
</dbReference>
<organism evidence="6 7">
    <name type="scientific">Candidatus Gottesmanbacteria bacterium RIFCSPHIGHO2_02_FULL_40_13</name>
    <dbReference type="NCBI Taxonomy" id="1798384"/>
    <lineage>
        <taxon>Bacteria</taxon>
        <taxon>Candidatus Gottesmaniibacteriota</taxon>
    </lineage>
</organism>
<dbReference type="InterPro" id="IPR008201">
    <property type="entry name" value="HepT-like"/>
</dbReference>
<evidence type="ECO:0000256" key="4">
    <source>
        <dbReference type="ARBA" id="ARBA00022741"/>
    </source>
</evidence>
<dbReference type="PANTHER" id="PTHR34139:SF1">
    <property type="entry name" value="RNASE MJ1380-RELATED"/>
    <property type="match status" value="1"/>
</dbReference>
<evidence type="ECO:0008006" key="8">
    <source>
        <dbReference type="Google" id="ProtNLM"/>
    </source>
</evidence>
<proteinExistence type="predicted"/>
<dbReference type="EMBL" id="MFJN01000033">
    <property type="protein sequence ID" value="OGG20932.1"/>
    <property type="molecule type" value="Genomic_DNA"/>
</dbReference>
<keyword evidence="4" id="KW-0547">Nucleotide-binding</keyword>
<evidence type="ECO:0000256" key="2">
    <source>
        <dbReference type="ARBA" id="ARBA00022649"/>
    </source>
</evidence>
<keyword evidence="1" id="KW-0597">Phosphoprotein</keyword>
<accession>A0A1F6A8W5</accession>
<dbReference type="PANTHER" id="PTHR34139">
    <property type="entry name" value="UPF0331 PROTEIN MJ0127"/>
    <property type="match status" value="1"/>
</dbReference>
<comment type="caution">
    <text evidence="6">The sequence shown here is derived from an EMBL/GenBank/DDBJ whole genome shotgun (WGS) entry which is preliminary data.</text>
</comment>
<dbReference type="GO" id="GO:0000166">
    <property type="term" value="F:nucleotide binding"/>
    <property type="evidence" value="ECO:0007669"/>
    <property type="project" value="UniProtKB-KW"/>
</dbReference>
<gene>
    <name evidence="6" type="ORF">A3D03_04215</name>
</gene>
<protein>
    <recommendedName>
        <fullName evidence="8">DUF86 domain-containing protein</fullName>
    </recommendedName>
</protein>
<dbReference type="Proteomes" id="UP000177092">
    <property type="component" value="Unassembled WGS sequence"/>
</dbReference>
<keyword evidence="3" id="KW-0540">Nuclease</keyword>
<keyword evidence="5" id="KW-0378">Hydrolase</keyword>
<dbReference type="AlphaFoldDB" id="A0A1F6A8W5"/>
<evidence type="ECO:0000313" key="6">
    <source>
        <dbReference type="EMBL" id="OGG20932.1"/>
    </source>
</evidence>
<dbReference type="GO" id="GO:0004540">
    <property type="term" value="F:RNA nuclease activity"/>
    <property type="evidence" value="ECO:0007669"/>
    <property type="project" value="InterPro"/>
</dbReference>
<dbReference type="GO" id="GO:0016787">
    <property type="term" value="F:hydrolase activity"/>
    <property type="evidence" value="ECO:0007669"/>
    <property type="project" value="UniProtKB-KW"/>
</dbReference>
<evidence type="ECO:0000256" key="1">
    <source>
        <dbReference type="ARBA" id="ARBA00022553"/>
    </source>
</evidence>
<evidence type="ECO:0000256" key="5">
    <source>
        <dbReference type="ARBA" id="ARBA00022801"/>
    </source>
</evidence>
<keyword evidence="2" id="KW-1277">Toxin-antitoxin system</keyword>
<evidence type="ECO:0000256" key="3">
    <source>
        <dbReference type="ARBA" id="ARBA00022722"/>
    </source>
</evidence>
<dbReference type="STRING" id="1798384.A3D03_04215"/>